<organism evidence="2">
    <name type="scientific">Chromera velia CCMP2878</name>
    <dbReference type="NCBI Taxonomy" id="1169474"/>
    <lineage>
        <taxon>Eukaryota</taxon>
        <taxon>Sar</taxon>
        <taxon>Alveolata</taxon>
        <taxon>Colpodellida</taxon>
        <taxon>Chromeraceae</taxon>
        <taxon>Chromera</taxon>
    </lineage>
</organism>
<feature type="compositionally biased region" description="Low complexity" evidence="1">
    <location>
        <begin position="11"/>
        <end position="21"/>
    </location>
</feature>
<dbReference type="EMBL" id="CDMZ01005914">
    <property type="protein sequence ID" value="CEM55829.1"/>
    <property type="molecule type" value="Genomic_DNA"/>
</dbReference>
<accession>A0A0G4IFE6</accession>
<feature type="compositionally biased region" description="Gly residues" evidence="1">
    <location>
        <begin position="63"/>
        <end position="73"/>
    </location>
</feature>
<feature type="compositionally biased region" description="Acidic residues" evidence="1">
    <location>
        <begin position="301"/>
        <end position="320"/>
    </location>
</feature>
<sequence length="500" mass="51220">MLGVGGDSDSDSSSSVSSKSSTRSNRVPIYRPVPSPSETESDDDDSDDDEDVESVRDGPQASAGGGKGYASGGKGKRGAGGKRGASGGKIGITAKIGASKAAPVSPSPLTKRRRPSLESLSSPPKRRRRRRISKDERQGAQGAGAEQRGDGSFWTMLETRYGKDSPELAERKAAGTACVFDPLAVLEIVEREAGVELQTPKRDVASLIASAAKSFVADLVSTAHLVAEAERDSEGGKLKEEEKKPSGGEGKSSRGAPPPPVPKIETGPFKEALLPRHYWRAFGLLHRGTVRSLPSGAVPVYEEEEEGEGDGPGSEEEDGGGGEQTDRGGAGTGTLSARGASFTSLMGSDILNSDDEEEGEGERGVGSRFGPGEDIGMGIDQQPSSSSAPGGGVLPPHAVGVQGGVTGGVAALSNFVPGGGAPDIGSTGISGNEGEKNGEKAGDPVGGGGKGTEKEDREKQKTETALERREARASALGISDPLVGPPPAAFGICRKRRLCL</sequence>
<feature type="compositionally biased region" description="Basic and acidic residues" evidence="1">
    <location>
        <begin position="228"/>
        <end position="246"/>
    </location>
</feature>
<feature type="region of interest" description="Disordered" evidence="1">
    <location>
        <begin position="228"/>
        <end position="268"/>
    </location>
</feature>
<name>A0A0G4IFE6_9ALVE</name>
<proteinExistence type="predicted"/>
<feature type="region of interest" description="Disordered" evidence="1">
    <location>
        <begin position="1"/>
        <end position="153"/>
    </location>
</feature>
<feature type="compositionally biased region" description="Basic and acidic residues" evidence="1">
    <location>
        <begin position="433"/>
        <end position="442"/>
    </location>
</feature>
<feature type="compositionally biased region" description="Low complexity" evidence="1">
    <location>
        <begin position="383"/>
        <end position="400"/>
    </location>
</feature>
<feature type="compositionally biased region" description="Acidic residues" evidence="1">
    <location>
        <begin position="39"/>
        <end position="52"/>
    </location>
</feature>
<feature type="compositionally biased region" description="Gly residues" evidence="1">
    <location>
        <begin position="81"/>
        <end position="90"/>
    </location>
</feature>
<gene>
    <name evidence="2" type="ORF">Cvel_13868</name>
</gene>
<feature type="compositionally biased region" description="Basic and acidic residues" evidence="1">
    <location>
        <begin position="451"/>
        <end position="472"/>
    </location>
</feature>
<feature type="region of interest" description="Disordered" evidence="1">
    <location>
        <begin position="292"/>
        <end position="481"/>
    </location>
</feature>
<reference evidence="2" key="1">
    <citation type="submission" date="2014-11" db="EMBL/GenBank/DDBJ databases">
        <authorList>
            <person name="Otto D Thomas"/>
            <person name="Naeem Raeece"/>
        </authorList>
    </citation>
    <scope>NUCLEOTIDE SEQUENCE</scope>
</reference>
<evidence type="ECO:0000256" key="1">
    <source>
        <dbReference type="SAM" id="MobiDB-lite"/>
    </source>
</evidence>
<protein>
    <submittedName>
        <fullName evidence="2">Uncharacterized protein</fullName>
    </submittedName>
</protein>
<dbReference type="AlphaFoldDB" id="A0A0G4IFE6"/>
<evidence type="ECO:0000313" key="2">
    <source>
        <dbReference type="EMBL" id="CEM55829.1"/>
    </source>
</evidence>
<dbReference type="VEuPathDB" id="CryptoDB:Cvel_13868"/>
<feature type="compositionally biased region" description="Low complexity" evidence="1">
    <location>
        <begin position="91"/>
        <end position="102"/>
    </location>
</feature>